<evidence type="ECO:0000313" key="1">
    <source>
        <dbReference type="EMBL" id="KAI0062275.1"/>
    </source>
</evidence>
<protein>
    <submittedName>
        <fullName evidence="1">Uncharacterized protein</fullName>
    </submittedName>
</protein>
<gene>
    <name evidence="1" type="ORF">BV25DRAFT_1945439</name>
</gene>
<dbReference type="Proteomes" id="UP000814140">
    <property type="component" value="Unassembled WGS sequence"/>
</dbReference>
<accession>A0ACB8T229</accession>
<sequence length="351" mass="37684">MYGVGMGTAAGLKGLNTGWQVWGGAAPPQNRIASNSSSASTVDLSPQQVDPAYRQNIAEGWRSNPGTWEDVSGNPQKKDVSQLDSLALHQVRQRQTSATQSMPFSAPSRIDERSPGAPKPGFSPQRFENSLTKDSPAPARYPSTPPKPGGFVAPSQFAGQQALQNARMAYDSLSSSSAAENELALSMRGMVVEDDVNTAQGGPPYRSQGQGQQQSGGVPSHPSLPHIRVPQGMQQPRGPYNAYTQNDYAAYYTGPPTGRDPYVEYPYPYDAYRTTSDPAVYAASSVSAGTSPASLYPSASLPRFQTCFLLTSLCLRRVSTMTTPARVDHLVPNFTILHSPWFTTAPLLTPP</sequence>
<keyword evidence="2" id="KW-1185">Reference proteome</keyword>
<proteinExistence type="predicted"/>
<reference evidence="1" key="1">
    <citation type="submission" date="2021-03" db="EMBL/GenBank/DDBJ databases">
        <authorList>
            <consortium name="DOE Joint Genome Institute"/>
            <person name="Ahrendt S."/>
            <person name="Looney B.P."/>
            <person name="Miyauchi S."/>
            <person name="Morin E."/>
            <person name="Drula E."/>
            <person name="Courty P.E."/>
            <person name="Chicoki N."/>
            <person name="Fauchery L."/>
            <person name="Kohler A."/>
            <person name="Kuo A."/>
            <person name="Labutti K."/>
            <person name="Pangilinan J."/>
            <person name="Lipzen A."/>
            <person name="Riley R."/>
            <person name="Andreopoulos W."/>
            <person name="He G."/>
            <person name="Johnson J."/>
            <person name="Barry K.W."/>
            <person name="Grigoriev I.V."/>
            <person name="Nagy L."/>
            <person name="Hibbett D."/>
            <person name="Henrissat B."/>
            <person name="Matheny P.B."/>
            <person name="Labbe J."/>
            <person name="Martin F."/>
        </authorList>
    </citation>
    <scope>NUCLEOTIDE SEQUENCE</scope>
    <source>
        <strain evidence="1">HHB10654</strain>
    </source>
</reference>
<reference evidence="1" key="2">
    <citation type="journal article" date="2022" name="New Phytol.">
        <title>Evolutionary transition to the ectomycorrhizal habit in the genomes of a hyperdiverse lineage of mushroom-forming fungi.</title>
        <authorList>
            <person name="Looney B."/>
            <person name="Miyauchi S."/>
            <person name="Morin E."/>
            <person name="Drula E."/>
            <person name="Courty P.E."/>
            <person name="Kohler A."/>
            <person name="Kuo A."/>
            <person name="LaButti K."/>
            <person name="Pangilinan J."/>
            <person name="Lipzen A."/>
            <person name="Riley R."/>
            <person name="Andreopoulos W."/>
            <person name="He G."/>
            <person name="Johnson J."/>
            <person name="Nolan M."/>
            <person name="Tritt A."/>
            <person name="Barry K.W."/>
            <person name="Grigoriev I.V."/>
            <person name="Nagy L.G."/>
            <person name="Hibbett D."/>
            <person name="Henrissat B."/>
            <person name="Matheny P.B."/>
            <person name="Labbe J."/>
            <person name="Martin F.M."/>
        </authorList>
    </citation>
    <scope>NUCLEOTIDE SEQUENCE</scope>
    <source>
        <strain evidence="1">HHB10654</strain>
    </source>
</reference>
<dbReference type="EMBL" id="MU277208">
    <property type="protein sequence ID" value="KAI0062275.1"/>
    <property type="molecule type" value="Genomic_DNA"/>
</dbReference>
<name>A0ACB8T229_9AGAM</name>
<comment type="caution">
    <text evidence="1">The sequence shown here is derived from an EMBL/GenBank/DDBJ whole genome shotgun (WGS) entry which is preliminary data.</text>
</comment>
<evidence type="ECO:0000313" key="2">
    <source>
        <dbReference type="Proteomes" id="UP000814140"/>
    </source>
</evidence>
<organism evidence="1 2">
    <name type="scientific">Artomyces pyxidatus</name>
    <dbReference type="NCBI Taxonomy" id="48021"/>
    <lineage>
        <taxon>Eukaryota</taxon>
        <taxon>Fungi</taxon>
        <taxon>Dikarya</taxon>
        <taxon>Basidiomycota</taxon>
        <taxon>Agaricomycotina</taxon>
        <taxon>Agaricomycetes</taxon>
        <taxon>Russulales</taxon>
        <taxon>Auriscalpiaceae</taxon>
        <taxon>Artomyces</taxon>
    </lineage>
</organism>